<dbReference type="Pfam" id="PF04603">
    <property type="entry name" value="Mog1"/>
    <property type="match status" value="1"/>
</dbReference>
<evidence type="ECO:0000256" key="5">
    <source>
        <dbReference type="ARBA" id="ARBA00022691"/>
    </source>
</evidence>
<comment type="similarity">
    <text evidence="7">Belongs to the class V-like SAM-binding methyltransferase superfamily. SETD3 actin-histidine methyltransferase family.</text>
</comment>
<evidence type="ECO:0000256" key="4">
    <source>
        <dbReference type="ARBA" id="ARBA00022679"/>
    </source>
</evidence>
<dbReference type="InterPro" id="IPR036464">
    <property type="entry name" value="Rubisco_LSMT_subst-bd_sf"/>
</dbReference>
<comment type="catalytic activity">
    <reaction evidence="7">
        <text>L-histidyl-[protein] + S-adenosyl-L-methionine = N(tele)-methyl-L-histidyl-[protein] + S-adenosyl-L-homocysteine + H(+)</text>
        <dbReference type="Rhea" id="RHEA:19369"/>
        <dbReference type="Rhea" id="RHEA-COMP:9745"/>
        <dbReference type="Rhea" id="RHEA-COMP:11600"/>
        <dbReference type="ChEBI" id="CHEBI:15378"/>
        <dbReference type="ChEBI" id="CHEBI:16367"/>
        <dbReference type="ChEBI" id="CHEBI:29979"/>
        <dbReference type="ChEBI" id="CHEBI:57856"/>
        <dbReference type="ChEBI" id="CHEBI:59789"/>
        <dbReference type="EC" id="2.1.1.85"/>
    </reaction>
</comment>
<sequence>MGRKQKSNIKQSHARVRDLCKELLRRCQTPPEASNTLDYFRSLESVTDNICSFQRSRTYFCVDINLDLSIVESTLSGDRKAQLKNLEQKYRDYFQCKISIQDSGNAGFGLRADEPIEKNTRLLHVPAKDMLFLKNLTTPLPTFLEKDPLFSVMDNVALSIATLHELSLGEKSKFKEYISSLPSIYSTLAYLTTDDFAIIEGFPAAELVLSTYRNICRQYGYLYLLFDRMKNETVLPNYMKAFCFKDYQWAISTVMSRNNMIPGNEGGVLCLIPLWDMINHKQGELTTDFDPASQSLVFFAMDSYQKGDEIFMDYGRRTSTEFLLYSGFVPETNRFHKVPIKLGLSRFDKLMALRTQVLEKLKLSSEINISVSSEDESFPPSDLIVFARIFVMNEDELQLTLKANDNTENLLSTVFSDNRIDNEARKFIEGRLNLLVSGYELRLGKNLKSVNKAEMAALNGLTQKSLYGGALQIHLPSPAFDVSNFRQVPDNQEIFVNPANNQSIIVDILESLPESDLVEAVKLHFQEIAECNSAIETIVESVEIQNIPDSPPAVLLRGKQKAGKFNREESDIVAISIMLYRFTQFTSDILVCFNDPIL</sequence>
<keyword evidence="6" id="KW-0009">Actin-binding</keyword>
<dbReference type="Gene3D" id="3.40.1000.10">
    <property type="entry name" value="Mog1/PsbP, alpha/beta/alpha sandwich"/>
    <property type="match status" value="1"/>
</dbReference>
<keyword evidence="3 7" id="KW-0489">Methyltransferase</keyword>
<protein>
    <recommendedName>
        <fullName evidence="7">protein-histidine N-methyltransferase</fullName>
        <ecNumber evidence="7">2.1.1.85</ecNumber>
    </recommendedName>
</protein>
<dbReference type="PROSITE" id="PS51565">
    <property type="entry name" value="SAM_MT85_SETD3"/>
    <property type="match status" value="1"/>
</dbReference>
<proteinExistence type="inferred from homology"/>
<comment type="subcellular location">
    <subcellularLocation>
        <location evidence="1">Cytoplasm</location>
    </subcellularLocation>
</comment>
<dbReference type="SUPFAM" id="SSF82199">
    <property type="entry name" value="SET domain"/>
    <property type="match status" value="1"/>
</dbReference>
<dbReference type="GO" id="GO:0005737">
    <property type="term" value="C:cytoplasm"/>
    <property type="evidence" value="ECO:0007669"/>
    <property type="project" value="UniProtKB-SubCell"/>
</dbReference>
<dbReference type="Pfam" id="PF00856">
    <property type="entry name" value="SET"/>
    <property type="match status" value="1"/>
</dbReference>
<dbReference type="EMBL" id="UYSG01000012">
    <property type="protein sequence ID" value="VDL11739.1"/>
    <property type="molecule type" value="Genomic_DNA"/>
</dbReference>
<evidence type="ECO:0000259" key="8">
    <source>
        <dbReference type="PROSITE" id="PS50280"/>
    </source>
</evidence>
<dbReference type="InterPro" id="IPR007681">
    <property type="entry name" value="Mog1"/>
</dbReference>
<dbReference type="PANTHER" id="PTHR13271:SF47">
    <property type="entry name" value="ACTIN-HISTIDINE N-METHYLTRANSFERASE"/>
    <property type="match status" value="1"/>
</dbReference>
<dbReference type="InterPro" id="IPR050600">
    <property type="entry name" value="SETD3_SETD6_MTase"/>
</dbReference>
<dbReference type="GO" id="GO:0018064">
    <property type="term" value="F:protein-L-histidine N-tele-methyltransferase activity"/>
    <property type="evidence" value="ECO:0007669"/>
    <property type="project" value="UniProtKB-EC"/>
</dbReference>
<evidence type="ECO:0000256" key="1">
    <source>
        <dbReference type="ARBA" id="ARBA00004496"/>
    </source>
</evidence>
<dbReference type="GO" id="GO:0016279">
    <property type="term" value="F:protein-lysine N-methyltransferase activity"/>
    <property type="evidence" value="ECO:0007669"/>
    <property type="project" value="TreeGrafter"/>
</dbReference>
<dbReference type="EC" id="2.1.1.85" evidence="7"/>
<evidence type="ECO:0000256" key="2">
    <source>
        <dbReference type="ARBA" id="ARBA00022490"/>
    </source>
</evidence>
<gene>
    <name evidence="9" type="ORF">HDID_LOCUS121</name>
</gene>
<dbReference type="PROSITE" id="PS50280">
    <property type="entry name" value="SET"/>
    <property type="match status" value="1"/>
</dbReference>
<organism evidence="11">
    <name type="scientific">Hymenolepis diminuta</name>
    <name type="common">Rat tapeworm</name>
    <dbReference type="NCBI Taxonomy" id="6216"/>
    <lineage>
        <taxon>Eukaryota</taxon>
        <taxon>Metazoa</taxon>
        <taxon>Spiralia</taxon>
        <taxon>Lophotrochozoa</taxon>
        <taxon>Platyhelminthes</taxon>
        <taxon>Cestoda</taxon>
        <taxon>Eucestoda</taxon>
        <taxon>Cyclophyllidea</taxon>
        <taxon>Hymenolepididae</taxon>
        <taxon>Hymenolepis</taxon>
    </lineage>
</organism>
<dbReference type="STRING" id="6216.A0A0R3S7S1"/>
<dbReference type="InterPro" id="IPR046341">
    <property type="entry name" value="SET_dom_sf"/>
</dbReference>
<name>A0A0R3S7S1_HYMDI</name>
<keyword evidence="2" id="KW-0963">Cytoplasm</keyword>
<dbReference type="Proteomes" id="UP000274504">
    <property type="component" value="Unassembled WGS sequence"/>
</dbReference>
<dbReference type="CDD" id="cd19176">
    <property type="entry name" value="SET_SETD3"/>
    <property type="match status" value="1"/>
</dbReference>
<dbReference type="InterPro" id="IPR044428">
    <property type="entry name" value="SETD3_SET"/>
</dbReference>
<evidence type="ECO:0000313" key="11">
    <source>
        <dbReference type="WBParaSite" id="HDID_0000012001-mRNA-1"/>
    </source>
</evidence>
<dbReference type="AlphaFoldDB" id="A0A0R3S7S1"/>
<feature type="domain" description="SET" evidence="8">
    <location>
        <begin position="96"/>
        <end position="315"/>
    </location>
</feature>
<evidence type="ECO:0000256" key="7">
    <source>
        <dbReference type="PROSITE-ProRule" id="PRU00898"/>
    </source>
</evidence>
<evidence type="ECO:0000313" key="9">
    <source>
        <dbReference type="EMBL" id="VDL11739.1"/>
    </source>
</evidence>
<evidence type="ECO:0000256" key="3">
    <source>
        <dbReference type="ARBA" id="ARBA00022603"/>
    </source>
</evidence>
<evidence type="ECO:0000256" key="6">
    <source>
        <dbReference type="ARBA" id="ARBA00023203"/>
    </source>
</evidence>
<dbReference type="GO" id="GO:0003779">
    <property type="term" value="F:actin binding"/>
    <property type="evidence" value="ECO:0007669"/>
    <property type="project" value="UniProtKB-KW"/>
</dbReference>
<dbReference type="Gene3D" id="3.90.1410.10">
    <property type="entry name" value="set domain protein methyltransferase, domain 1"/>
    <property type="match status" value="1"/>
</dbReference>
<dbReference type="WBParaSite" id="HDID_0000012001-mRNA-1">
    <property type="protein sequence ID" value="HDID_0000012001-mRNA-1"/>
    <property type="gene ID" value="HDID_0000012001"/>
</dbReference>
<keyword evidence="5 7" id="KW-0949">S-adenosyl-L-methionine</keyword>
<reference evidence="9 10" key="2">
    <citation type="submission" date="2018-11" db="EMBL/GenBank/DDBJ databases">
        <authorList>
            <consortium name="Pathogen Informatics"/>
        </authorList>
    </citation>
    <scope>NUCLEOTIDE SEQUENCE [LARGE SCALE GENOMIC DNA]</scope>
</reference>
<dbReference type="SUPFAM" id="SSF55724">
    <property type="entry name" value="Mog1p/PsbP-like"/>
    <property type="match status" value="1"/>
</dbReference>
<dbReference type="PANTHER" id="PTHR13271">
    <property type="entry name" value="UNCHARACTERIZED PUTATIVE METHYLTRANSFERASE"/>
    <property type="match status" value="1"/>
</dbReference>
<dbReference type="Pfam" id="PF09273">
    <property type="entry name" value="Rubis-subs-bind"/>
    <property type="match status" value="1"/>
</dbReference>
<dbReference type="InterPro" id="IPR015353">
    <property type="entry name" value="Rubisco_LSMT_subst-bd"/>
</dbReference>
<reference evidence="11" key="1">
    <citation type="submission" date="2017-02" db="UniProtKB">
        <authorList>
            <consortium name="WormBaseParasite"/>
        </authorList>
    </citation>
    <scope>IDENTIFICATION</scope>
</reference>
<dbReference type="InterPro" id="IPR025785">
    <property type="entry name" value="SETD3"/>
</dbReference>
<dbReference type="Gene3D" id="3.90.1420.10">
    <property type="entry name" value="Rubisco LSMT, substrate-binding domain"/>
    <property type="match status" value="1"/>
</dbReference>
<dbReference type="InterPro" id="IPR016123">
    <property type="entry name" value="Mog1/PsbP_a/b/a-sand"/>
</dbReference>
<dbReference type="GO" id="GO:0032259">
    <property type="term" value="P:methylation"/>
    <property type="evidence" value="ECO:0007669"/>
    <property type="project" value="UniProtKB-KW"/>
</dbReference>
<accession>A0A0R3S7S1</accession>
<dbReference type="InterPro" id="IPR001214">
    <property type="entry name" value="SET_dom"/>
</dbReference>
<dbReference type="OrthoDB" id="441812at2759"/>
<keyword evidence="4 7" id="KW-0808">Transferase</keyword>
<evidence type="ECO:0000313" key="10">
    <source>
        <dbReference type="Proteomes" id="UP000274504"/>
    </source>
</evidence>